<dbReference type="InterPro" id="IPR020600">
    <property type="entry name" value="IMP_cyclohydrolase-like"/>
</dbReference>
<comment type="caution">
    <text evidence="2">The sequence shown here is derived from an EMBL/GenBank/DDBJ whole genome shotgun (WGS) entry which is preliminary data.</text>
</comment>
<dbReference type="EMBL" id="VUNB01000004">
    <property type="protein sequence ID" value="MST69023.1"/>
    <property type="molecule type" value="Genomic_DNA"/>
</dbReference>
<evidence type="ECO:0000259" key="1">
    <source>
        <dbReference type="Pfam" id="PF07826"/>
    </source>
</evidence>
<sequence length="238" mass="27076">MEKNLIQDLSFLSSNEYWGRGILIGNLKGKVYIGYFIMGRSQNSRNRYFYEDGENLAIAPYDVDKLEDPSLIIYYPVKTSGDKLIVTNGDQTDTIEEGFREGKTFQESLRTRCFEPDEPNYTPRISGLVSMKTGDFSMSILKNQDGKGELCARYLYEYGCQEGNGRFIHTYEKNDNPLPTFCGEPWSIDLSGAGDLETFGNTIWNCLDDENKISLCVMSIDKETGDRTTIIKNKRMGD</sequence>
<protein>
    <submittedName>
        <fullName evidence="2">Inosine monophosphate cyclohydrolase</fullName>
    </submittedName>
</protein>
<feature type="domain" description="Inosine monophosphate cyclohydrolase-like" evidence="1">
    <location>
        <begin position="17"/>
        <end position="223"/>
    </location>
</feature>
<dbReference type="GO" id="GO:0003937">
    <property type="term" value="F:IMP cyclohydrolase activity"/>
    <property type="evidence" value="ECO:0007669"/>
    <property type="project" value="InterPro"/>
</dbReference>
<dbReference type="InterPro" id="IPR036795">
    <property type="entry name" value="IMP_cyclohydrolase-like_sf"/>
</dbReference>
<organism evidence="2">
    <name type="scientific">Baileyella intestinalis</name>
    <dbReference type="NCBI Taxonomy" id="2606709"/>
    <lineage>
        <taxon>Bacteria</taxon>
        <taxon>Bacillati</taxon>
        <taxon>Bacillota</taxon>
        <taxon>Clostridia</taxon>
        <taxon>Peptostreptococcales</taxon>
        <taxon>Anaerovoracaceae</taxon>
        <taxon>Baileyella</taxon>
    </lineage>
</organism>
<dbReference type="GO" id="GO:0006188">
    <property type="term" value="P:IMP biosynthetic process"/>
    <property type="evidence" value="ECO:0007669"/>
    <property type="project" value="InterPro"/>
</dbReference>
<dbReference type="SUPFAM" id="SSF75569">
    <property type="entry name" value="Archaeal IMP cyclohydrolase PurO"/>
    <property type="match status" value="1"/>
</dbReference>
<keyword evidence="2" id="KW-0378">Hydrolase</keyword>
<accession>A0A6A8M869</accession>
<gene>
    <name evidence="2" type="ORF">FYJ66_05385</name>
</gene>
<dbReference type="Gene3D" id="3.60.20.20">
    <property type="entry name" value="Inosine monophosphate cyclohydrolase-like"/>
    <property type="match status" value="1"/>
</dbReference>
<proteinExistence type="predicted"/>
<evidence type="ECO:0000313" key="2">
    <source>
        <dbReference type="EMBL" id="MST69023.1"/>
    </source>
</evidence>
<dbReference type="AlphaFoldDB" id="A0A6A8M869"/>
<reference evidence="2" key="1">
    <citation type="submission" date="2019-09" db="EMBL/GenBank/DDBJ databases">
        <title>In-depth cultivation of the pig gut microbiome towards novel bacterial diversity and tailored functional studies.</title>
        <authorList>
            <person name="Wylensek D."/>
            <person name="Hitch T.C.A."/>
            <person name="Clavel T."/>
        </authorList>
    </citation>
    <scope>NUCLEOTIDE SEQUENCE</scope>
    <source>
        <strain evidence="2">RF-744-FAT-WT-3</strain>
    </source>
</reference>
<dbReference type="Pfam" id="PF07826">
    <property type="entry name" value="IMP_cyclohyd"/>
    <property type="match status" value="1"/>
</dbReference>
<dbReference type="RefSeq" id="WP_154572497.1">
    <property type="nucleotide sequence ID" value="NZ_DBEZJY010000045.1"/>
</dbReference>
<name>A0A6A8M869_9FIRM</name>